<evidence type="ECO:0000313" key="1">
    <source>
        <dbReference type="EMBL" id="QDU29220.1"/>
    </source>
</evidence>
<organism evidence="1 2">
    <name type="scientific">Anatilimnocola aggregata</name>
    <dbReference type="NCBI Taxonomy" id="2528021"/>
    <lineage>
        <taxon>Bacteria</taxon>
        <taxon>Pseudomonadati</taxon>
        <taxon>Planctomycetota</taxon>
        <taxon>Planctomycetia</taxon>
        <taxon>Pirellulales</taxon>
        <taxon>Pirellulaceae</taxon>
        <taxon>Anatilimnocola</taxon>
    </lineage>
</organism>
<reference evidence="1 2" key="1">
    <citation type="submission" date="2019-02" db="EMBL/GenBank/DDBJ databases">
        <title>Deep-cultivation of Planctomycetes and their phenomic and genomic characterization uncovers novel biology.</title>
        <authorList>
            <person name="Wiegand S."/>
            <person name="Jogler M."/>
            <person name="Boedeker C."/>
            <person name="Pinto D."/>
            <person name="Vollmers J."/>
            <person name="Rivas-Marin E."/>
            <person name="Kohn T."/>
            <person name="Peeters S.H."/>
            <person name="Heuer A."/>
            <person name="Rast P."/>
            <person name="Oberbeckmann S."/>
            <person name="Bunk B."/>
            <person name="Jeske O."/>
            <person name="Meyerdierks A."/>
            <person name="Storesund J.E."/>
            <person name="Kallscheuer N."/>
            <person name="Luecker S."/>
            <person name="Lage O.M."/>
            <person name="Pohl T."/>
            <person name="Merkel B.J."/>
            <person name="Hornburger P."/>
            <person name="Mueller R.-W."/>
            <person name="Bruemmer F."/>
            <person name="Labrenz M."/>
            <person name="Spormann A.M."/>
            <person name="Op den Camp H."/>
            <person name="Overmann J."/>
            <person name="Amann R."/>
            <person name="Jetten M.S.M."/>
            <person name="Mascher T."/>
            <person name="Medema M.H."/>
            <person name="Devos D.P."/>
            <person name="Kaster A.-K."/>
            <person name="Ovreas L."/>
            <person name="Rohde M."/>
            <person name="Galperin M.Y."/>
            <person name="Jogler C."/>
        </authorList>
    </citation>
    <scope>NUCLEOTIDE SEQUENCE [LARGE SCALE GENOMIC DNA]</scope>
    <source>
        <strain evidence="1 2">ETA_A8</strain>
    </source>
</reference>
<keyword evidence="2" id="KW-1185">Reference proteome</keyword>
<proteinExistence type="predicted"/>
<evidence type="ECO:0000313" key="2">
    <source>
        <dbReference type="Proteomes" id="UP000315017"/>
    </source>
</evidence>
<gene>
    <name evidence="1" type="ORF">ETAA8_43270</name>
</gene>
<protein>
    <submittedName>
        <fullName evidence="1">Uncharacterized protein</fullName>
    </submittedName>
</protein>
<sequence length="76" mass="8314">MPLCSHRLVVDRDLLMQLHFRPNEGTGILTGAGINSTQARLLRRAIFRFQGTSTTDELNITVACASAQTIDISNDA</sequence>
<dbReference type="EMBL" id="CP036274">
    <property type="protein sequence ID" value="QDU29220.1"/>
    <property type="molecule type" value="Genomic_DNA"/>
</dbReference>
<accession>A0A517YG67</accession>
<dbReference type="Proteomes" id="UP000315017">
    <property type="component" value="Chromosome"/>
</dbReference>
<name>A0A517YG67_9BACT</name>
<dbReference type="KEGG" id="aagg:ETAA8_43270"/>
<dbReference type="AlphaFoldDB" id="A0A517YG67"/>